<organism evidence="1 2">
    <name type="scientific">Knipowitschia caucasica</name>
    <name type="common">Caucasian dwarf goby</name>
    <name type="synonym">Pomatoschistus caucasicus</name>
    <dbReference type="NCBI Taxonomy" id="637954"/>
    <lineage>
        <taxon>Eukaryota</taxon>
        <taxon>Metazoa</taxon>
        <taxon>Chordata</taxon>
        <taxon>Craniata</taxon>
        <taxon>Vertebrata</taxon>
        <taxon>Euteleostomi</taxon>
        <taxon>Actinopterygii</taxon>
        <taxon>Neopterygii</taxon>
        <taxon>Teleostei</taxon>
        <taxon>Neoteleostei</taxon>
        <taxon>Acanthomorphata</taxon>
        <taxon>Gobiaria</taxon>
        <taxon>Gobiiformes</taxon>
        <taxon>Gobioidei</taxon>
        <taxon>Gobiidae</taxon>
        <taxon>Gobiinae</taxon>
        <taxon>Knipowitschia</taxon>
    </lineage>
</organism>
<gene>
    <name evidence="1" type="ORF">KC01_LOCUS3816</name>
</gene>
<keyword evidence="2" id="KW-1185">Reference proteome</keyword>
<dbReference type="Proteomes" id="UP001497482">
    <property type="component" value="Chromosome 10"/>
</dbReference>
<evidence type="ECO:0000313" key="1">
    <source>
        <dbReference type="EMBL" id="CAL1571722.1"/>
    </source>
</evidence>
<evidence type="ECO:0000313" key="2">
    <source>
        <dbReference type="Proteomes" id="UP001497482"/>
    </source>
</evidence>
<reference evidence="1 2" key="1">
    <citation type="submission" date="2024-04" db="EMBL/GenBank/DDBJ databases">
        <authorList>
            <person name="Waldvogel A.-M."/>
            <person name="Schoenle A."/>
        </authorList>
    </citation>
    <scope>NUCLEOTIDE SEQUENCE [LARGE SCALE GENOMIC DNA]</scope>
</reference>
<accession>A0AAV2J7A2</accession>
<name>A0AAV2J7A2_KNICA</name>
<proteinExistence type="predicted"/>
<dbReference type="EMBL" id="OZ035832">
    <property type="protein sequence ID" value="CAL1571722.1"/>
    <property type="molecule type" value="Genomic_DNA"/>
</dbReference>
<dbReference type="AlphaFoldDB" id="A0AAV2J7A2"/>
<sequence>MHTTLILRLFCVHRKRLPSGVSEMRVLRVTLESRGRVGRLVVARIGWHRVHNCVLKIRIKSTRAVPAINALHLLSRVWTMRVVQIRKRLLTQLFQELY</sequence>
<evidence type="ECO:0008006" key="3">
    <source>
        <dbReference type="Google" id="ProtNLM"/>
    </source>
</evidence>
<protein>
    <recommendedName>
        <fullName evidence="3">Secreted protein</fullName>
    </recommendedName>
</protein>